<evidence type="ECO:0000313" key="12">
    <source>
        <dbReference type="EMBL" id="OGM98924.1"/>
    </source>
</evidence>
<evidence type="ECO:0000256" key="9">
    <source>
        <dbReference type="ARBA" id="ARBA00030264"/>
    </source>
</evidence>
<comment type="pathway">
    <text evidence="1">Amino-acid biosynthesis; L-histidine biosynthesis; L-histidine from 5-phospho-alpha-D-ribose 1-diphosphate: step 5/9.</text>
</comment>
<evidence type="ECO:0000256" key="2">
    <source>
        <dbReference type="ARBA" id="ARBA00009667"/>
    </source>
</evidence>
<evidence type="ECO:0000256" key="8">
    <source>
        <dbReference type="ARBA" id="ARBA00025475"/>
    </source>
</evidence>
<dbReference type="Proteomes" id="UP000176893">
    <property type="component" value="Unassembled WGS sequence"/>
</dbReference>
<gene>
    <name evidence="12" type="ORF">A2649_00985</name>
</gene>
<comment type="caution">
    <text evidence="12">The sequence shown here is derived from an EMBL/GenBank/DDBJ whole genome shotgun (WGS) entry which is preliminary data.</text>
</comment>
<reference evidence="12 13" key="1">
    <citation type="journal article" date="2016" name="Nat. Commun.">
        <title>Thousands of microbial genomes shed light on interconnected biogeochemical processes in an aquifer system.</title>
        <authorList>
            <person name="Anantharaman K."/>
            <person name="Brown C.T."/>
            <person name="Hug L.A."/>
            <person name="Sharon I."/>
            <person name="Castelle C.J."/>
            <person name="Probst A.J."/>
            <person name="Thomas B.C."/>
            <person name="Singh A."/>
            <person name="Wilkins M.J."/>
            <person name="Karaoz U."/>
            <person name="Brodie E.L."/>
            <person name="Williams K.H."/>
            <person name="Hubbard S.S."/>
            <person name="Banfield J.F."/>
        </authorList>
    </citation>
    <scope>NUCLEOTIDE SEQUENCE [LARGE SCALE GENOMIC DNA]</scope>
</reference>
<evidence type="ECO:0000256" key="7">
    <source>
        <dbReference type="ARBA" id="ARBA00023239"/>
    </source>
</evidence>
<dbReference type="InterPro" id="IPR011060">
    <property type="entry name" value="RibuloseP-bd_barrel"/>
</dbReference>
<dbReference type="Pfam" id="PF00977">
    <property type="entry name" value="His_biosynth"/>
    <property type="match status" value="1"/>
</dbReference>
<dbReference type="SUPFAM" id="SSF51366">
    <property type="entry name" value="Ribulose-phoshate binding barrel"/>
    <property type="match status" value="1"/>
</dbReference>
<name>A0A1F8EDI2_9BACT</name>
<dbReference type="PANTHER" id="PTHR21235:SF2">
    <property type="entry name" value="IMIDAZOLE GLYCEROL PHOSPHATE SYNTHASE HISHF"/>
    <property type="match status" value="1"/>
</dbReference>
<evidence type="ECO:0000256" key="6">
    <source>
        <dbReference type="ARBA" id="ARBA00023102"/>
    </source>
</evidence>
<dbReference type="GO" id="GO:0016829">
    <property type="term" value="F:lyase activity"/>
    <property type="evidence" value="ECO:0007669"/>
    <property type="project" value="UniProtKB-KW"/>
</dbReference>
<evidence type="ECO:0000256" key="1">
    <source>
        <dbReference type="ARBA" id="ARBA00005091"/>
    </source>
</evidence>
<accession>A0A1F8EDI2</accession>
<dbReference type="STRING" id="1802661.A2649_00985"/>
<protein>
    <recommendedName>
        <fullName evidence="4">imidazole glycerol-phosphate synthase</fullName>
        <ecNumber evidence="4">4.3.2.10</ecNumber>
    </recommendedName>
    <alternativeName>
        <fullName evidence="9">IGP synthase cyclase subunit</fullName>
    </alternativeName>
</protein>
<dbReference type="EC" id="4.3.2.10" evidence="4"/>
<comment type="catalytic activity">
    <reaction evidence="10">
        <text>5-[(5-phospho-1-deoxy-D-ribulos-1-ylimino)methylamino]-1-(5-phospho-beta-D-ribosyl)imidazole-4-carboxamide + L-glutamine = D-erythro-1-(imidazol-4-yl)glycerol 3-phosphate + 5-amino-1-(5-phospho-beta-D-ribosyl)imidazole-4-carboxamide + L-glutamate + H(+)</text>
        <dbReference type="Rhea" id="RHEA:24793"/>
        <dbReference type="ChEBI" id="CHEBI:15378"/>
        <dbReference type="ChEBI" id="CHEBI:29985"/>
        <dbReference type="ChEBI" id="CHEBI:58278"/>
        <dbReference type="ChEBI" id="CHEBI:58359"/>
        <dbReference type="ChEBI" id="CHEBI:58475"/>
        <dbReference type="ChEBI" id="CHEBI:58525"/>
        <dbReference type="EC" id="4.3.2.10"/>
    </reaction>
</comment>
<dbReference type="InterPro" id="IPR006062">
    <property type="entry name" value="His_biosynth"/>
</dbReference>
<organism evidence="12 13">
    <name type="scientific">Candidatus Yanofskybacteria bacterium RIFCSPHIGHO2_01_FULL_41_26</name>
    <dbReference type="NCBI Taxonomy" id="1802661"/>
    <lineage>
        <taxon>Bacteria</taxon>
        <taxon>Candidatus Yanofskyibacteriota</taxon>
    </lineage>
</organism>
<dbReference type="EMBL" id="MGJB01000006">
    <property type="protein sequence ID" value="OGM98924.1"/>
    <property type="molecule type" value="Genomic_DNA"/>
</dbReference>
<comment type="function">
    <text evidence="8">IGPS catalyzes the conversion of PRFAR and glutamine to IGP, AICAR and glutamate. The HisF subunit catalyzes the cyclization activity that produces IGP and AICAR from PRFAR using the ammonia provided by the HisH subunit.</text>
</comment>
<comment type="similarity">
    <text evidence="2 11">Belongs to the HisA/HisF family.</text>
</comment>
<dbReference type="PANTHER" id="PTHR21235">
    <property type="entry name" value="IMIDAZOLE GLYCEROL PHOSPHATE SYNTHASE SUBUNIT HISF/H IGP SYNTHASE SUBUNIT HISF/H"/>
    <property type="match status" value="1"/>
</dbReference>
<dbReference type="CDD" id="cd04731">
    <property type="entry name" value="HisF"/>
    <property type="match status" value="1"/>
</dbReference>
<proteinExistence type="inferred from homology"/>
<sequence>MENIRIIPRLDIKGTNVVKGIFTEGLRVVGNPKELAFKYYKDGADELLCMDIVASLYQRNFDFDLLRSVSEEIFIPITVGGGIRSVNDINNALRAGADKVAINTYGIKKPKFLNEAVKKFGSQCIVLSVEAKHRNDGTWEAYTDGGREHTGINAVEWIRKALVLGVGEVVITSIDRDGSRKGYDTELISEVSKFCKVPLVVHGGAGTKESVVKVIKKTKIDAVAIATSFHYGDFKIKNLKEYLFKKKINVRV</sequence>
<keyword evidence="7" id="KW-0456">Lyase</keyword>
<dbReference type="Gene3D" id="3.20.20.70">
    <property type="entry name" value="Aldolase class I"/>
    <property type="match status" value="1"/>
</dbReference>
<dbReference type="InterPro" id="IPR013785">
    <property type="entry name" value="Aldolase_TIM"/>
</dbReference>
<keyword evidence="6 11" id="KW-0368">Histidine biosynthesis</keyword>
<dbReference type="GO" id="GO:0000107">
    <property type="term" value="F:imidazoleglycerol-phosphate synthase activity"/>
    <property type="evidence" value="ECO:0007669"/>
    <property type="project" value="InterPro"/>
</dbReference>
<keyword evidence="5 11" id="KW-0028">Amino-acid biosynthesis</keyword>
<comment type="subunit">
    <text evidence="3">Heterodimer of HisH and HisF.</text>
</comment>
<dbReference type="InterPro" id="IPR050064">
    <property type="entry name" value="IGPS_HisA/HisF"/>
</dbReference>
<evidence type="ECO:0000256" key="10">
    <source>
        <dbReference type="ARBA" id="ARBA00047838"/>
    </source>
</evidence>
<evidence type="ECO:0000256" key="5">
    <source>
        <dbReference type="ARBA" id="ARBA00022605"/>
    </source>
</evidence>
<dbReference type="UniPathway" id="UPA00031">
    <property type="reaction ID" value="UER00010"/>
</dbReference>
<evidence type="ECO:0000256" key="11">
    <source>
        <dbReference type="RuleBase" id="RU003657"/>
    </source>
</evidence>
<evidence type="ECO:0000313" key="13">
    <source>
        <dbReference type="Proteomes" id="UP000176893"/>
    </source>
</evidence>
<evidence type="ECO:0000256" key="4">
    <source>
        <dbReference type="ARBA" id="ARBA00012809"/>
    </source>
</evidence>
<dbReference type="AlphaFoldDB" id="A0A1F8EDI2"/>
<dbReference type="GO" id="GO:0000105">
    <property type="term" value="P:L-histidine biosynthetic process"/>
    <property type="evidence" value="ECO:0007669"/>
    <property type="project" value="UniProtKB-UniPathway"/>
</dbReference>
<evidence type="ECO:0000256" key="3">
    <source>
        <dbReference type="ARBA" id="ARBA00011152"/>
    </source>
</evidence>
<dbReference type="InterPro" id="IPR004651">
    <property type="entry name" value="HisF"/>
</dbReference>